<sequence>MGRDIFKFLCGAAAAGSLGHAGYAAATARGTISVPVWRGREWGVGKMLIEAVIYGAISVALGYLAWRPQPHELLQLTSP</sequence>
<evidence type="ECO:0000256" key="1">
    <source>
        <dbReference type="SAM" id="Phobius"/>
    </source>
</evidence>
<evidence type="ECO:0000313" key="3">
    <source>
        <dbReference type="EMBL" id="MCI4675128.1"/>
    </source>
</evidence>
<keyword evidence="1" id="KW-0472">Membrane</keyword>
<keyword evidence="4" id="KW-1185">Reference proteome</keyword>
<feature type="signal peptide" evidence="2">
    <location>
        <begin position="1"/>
        <end position="26"/>
    </location>
</feature>
<proteinExistence type="predicted"/>
<keyword evidence="1" id="KW-0812">Transmembrane</keyword>
<dbReference type="EMBL" id="JAIVFL010000001">
    <property type="protein sequence ID" value="MCI4675128.1"/>
    <property type="molecule type" value="Genomic_DNA"/>
</dbReference>
<gene>
    <name evidence="3" type="ORF">K9U37_09590</name>
</gene>
<evidence type="ECO:0000313" key="4">
    <source>
        <dbReference type="Proteomes" id="UP001139068"/>
    </source>
</evidence>
<name>A0ABS9YVJ1_9MYCO</name>
<keyword evidence="2" id="KW-0732">Signal</keyword>
<protein>
    <submittedName>
        <fullName evidence="3">Uncharacterized protein</fullName>
    </submittedName>
</protein>
<feature type="transmembrane region" description="Helical" evidence="1">
    <location>
        <begin position="48"/>
        <end position="66"/>
    </location>
</feature>
<dbReference type="Proteomes" id="UP001139068">
    <property type="component" value="Unassembled WGS sequence"/>
</dbReference>
<organism evidence="3 4">
    <name type="scientific">Candidatus Mycolicibacterium alkanivorans</name>
    <dbReference type="NCBI Taxonomy" id="2954114"/>
    <lineage>
        <taxon>Bacteria</taxon>
        <taxon>Bacillati</taxon>
        <taxon>Actinomycetota</taxon>
        <taxon>Actinomycetes</taxon>
        <taxon>Mycobacteriales</taxon>
        <taxon>Mycobacteriaceae</taxon>
        <taxon>Mycolicibacterium</taxon>
    </lineage>
</organism>
<feature type="chain" id="PRO_5045682555" evidence="2">
    <location>
        <begin position="27"/>
        <end position="79"/>
    </location>
</feature>
<comment type="caution">
    <text evidence="3">The sequence shown here is derived from an EMBL/GenBank/DDBJ whole genome shotgun (WGS) entry which is preliminary data.</text>
</comment>
<keyword evidence="1" id="KW-1133">Transmembrane helix</keyword>
<evidence type="ECO:0000256" key="2">
    <source>
        <dbReference type="SAM" id="SignalP"/>
    </source>
</evidence>
<reference evidence="3" key="1">
    <citation type="journal article" date="2022" name="ISME J.">
        <title>Identification of active gaseous-alkane degraders at natural gas seeps.</title>
        <authorList>
            <person name="Farhan Ul Haque M."/>
            <person name="Hernandez M."/>
            <person name="Crombie A.T."/>
            <person name="Murrell J.C."/>
        </authorList>
    </citation>
    <scope>NUCLEOTIDE SEQUENCE</scope>
    <source>
        <strain evidence="3">ANDR5</strain>
    </source>
</reference>
<dbReference type="RefSeq" id="WP_243071481.1">
    <property type="nucleotide sequence ID" value="NZ_JAIVFL010000001.1"/>
</dbReference>
<accession>A0ABS9YVJ1</accession>